<evidence type="ECO:0000256" key="4">
    <source>
        <dbReference type="ARBA" id="ARBA00022741"/>
    </source>
</evidence>
<sequence length="192" mass="20121">MTDTAAISEAQAGRIGPGRLVLVVGPSGAGKDTLIGLAQAACADDDNVVFTRRVVTREASEFENNAQVTPEAFRQAQASGAFAVHWEAHGLSYALPRSIDDALRAGRNVVANISRTVIPALRAAYEDVVVVSITAPPDVLAARLAARGRSTDGPIGDRLKRSVETSGADVTINNIGVAEDHADDLIRVIRGQ</sequence>
<evidence type="ECO:0000313" key="9">
    <source>
        <dbReference type="Proteomes" id="UP000515291"/>
    </source>
</evidence>
<dbReference type="EMBL" id="CP050292">
    <property type="protein sequence ID" value="QND72481.1"/>
    <property type="molecule type" value="Genomic_DNA"/>
</dbReference>
<comment type="function">
    <text evidence="6">Catalyzes the phosphorylation of ribose 1,5-bisphosphate to 5-phospho-D-ribosyl alpha-1-diphosphate (PRPP).</text>
</comment>
<protein>
    <recommendedName>
        <fullName evidence="6">Ribose 1,5-bisphosphate phosphokinase PhnN</fullName>
        <ecNumber evidence="6">2.7.4.23</ecNumber>
    </recommendedName>
    <alternativeName>
        <fullName evidence="6">Ribose 1,5-bisphosphokinase</fullName>
    </alternativeName>
</protein>
<dbReference type="GO" id="GO:0033863">
    <property type="term" value="F:ribose 1,5-bisphosphate phosphokinase activity"/>
    <property type="evidence" value="ECO:0007669"/>
    <property type="project" value="UniProtKB-UniRule"/>
</dbReference>
<evidence type="ECO:0000256" key="3">
    <source>
        <dbReference type="ARBA" id="ARBA00022679"/>
    </source>
</evidence>
<dbReference type="AlphaFoldDB" id="A0A7G6U0E9"/>
<dbReference type="GO" id="GO:0019634">
    <property type="term" value="P:organic phosphonate metabolic process"/>
    <property type="evidence" value="ECO:0007669"/>
    <property type="project" value="UniProtKB-UniRule"/>
</dbReference>
<dbReference type="InterPro" id="IPR027417">
    <property type="entry name" value="P-loop_NTPase"/>
</dbReference>
<evidence type="ECO:0000256" key="6">
    <source>
        <dbReference type="HAMAP-Rule" id="MF_00836"/>
    </source>
</evidence>
<dbReference type="InterPro" id="IPR012699">
    <property type="entry name" value="PhnN"/>
</dbReference>
<dbReference type="GO" id="GO:0005829">
    <property type="term" value="C:cytosol"/>
    <property type="evidence" value="ECO:0007669"/>
    <property type="project" value="TreeGrafter"/>
</dbReference>
<dbReference type="PANTHER" id="PTHR23117">
    <property type="entry name" value="GUANYLATE KINASE-RELATED"/>
    <property type="match status" value="1"/>
</dbReference>
<name>A0A7G6U0E9_9BRAD</name>
<dbReference type="Proteomes" id="UP000515291">
    <property type="component" value="Chromosome"/>
</dbReference>
<dbReference type="KEGG" id="trb:HB776_15495"/>
<keyword evidence="5 6" id="KW-0067">ATP-binding</keyword>
<dbReference type="RefSeq" id="WP_184519150.1">
    <property type="nucleotide sequence ID" value="NZ_CP050292.1"/>
</dbReference>
<keyword evidence="4 6" id="KW-0547">Nucleotide-binding</keyword>
<dbReference type="InterPro" id="IPR008145">
    <property type="entry name" value="GK/Ca_channel_bsu"/>
</dbReference>
<reference evidence="9" key="1">
    <citation type="journal article" date="2020" name="Mol. Plant Microbe">
        <title>Rhizobial microsymbionts of the narrowly endemic Oxytropis species growing in Kamchatka are characterized by significant genetic diversity and possess a set of genes that are associated with T3SS and T6SS secretion systems and can affect the development of symbiosis.</title>
        <authorList>
            <person name="Safronova V."/>
            <person name="Guro P."/>
            <person name="Sazanova A."/>
            <person name="Kuznetsova I."/>
            <person name="Belimov A."/>
            <person name="Yakubov V."/>
            <person name="Chirak E."/>
            <person name="Afonin A."/>
            <person name="Gogolev Y."/>
            <person name="Andronov E."/>
            <person name="Tikhonovich I."/>
        </authorList>
    </citation>
    <scope>NUCLEOTIDE SEQUENCE [LARGE SCALE GENOMIC DNA]</scope>
    <source>
        <strain evidence="9">581</strain>
    </source>
</reference>
<evidence type="ECO:0000256" key="2">
    <source>
        <dbReference type="ARBA" id="ARBA00005069"/>
    </source>
</evidence>
<dbReference type="EC" id="2.7.4.23" evidence="6"/>
<comment type="catalytic activity">
    <reaction evidence="1 6">
        <text>alpha-D-ribose 1,5-bisphosphate + ATP = 5-phospho-alpha-D-ribose 1-diphosphate + ADP</text>
        <dbReference type="Rhea" id="RHEA:20109"/>
        <dbReference type="ChEBI" id="CHEBI:30616"/>
        <dbReference type="ChEBI" id="CHEBI:58017"/>
        <dbReference type="ChEBI" id="CHEBI:68688"/>
        <dbReference type="ChEBI" id="CHEBI:456216"/>
        <dbReference type="EC" id="2.7.4.23"/>
    </reaction>
</comment>
<proteinExistence type="inferred from homology"/>
<comment type="similarity">
    <text evidence="6">Belongs to the ribose 1,5-bisphosphokinase family.</text>
</comment>
<comment type="pathway">
    <text evidence="2 6">Metabolic intermediate biosynthesis; 5-phospho-alpha-D-ribose 1-diphosphate biosynthesis; 5-phospho-alpha-D-ribose 1-diphosphate from D-ribose 5-phosphate (route II): step 3/3.</text>
</comment>
<dbReference type="HAMAP" id="MF_00836">
    <property type="entry name" value="PhnN"/>
    <property type="match status" value="1"/>
</dbReference>
<gene>
    <name evidence="6 8" type="primary">phnN</name>
    <name evidence="8" type="ORF">HB776_15495</name>
</gene>
<evidence type="ECO:0000259" key="7">
    <source>
        <dbReference type="SMART" id="SM00072"/>
    </source>
</evidence>
<evidence type="ECO:0000256" key="5">
    <source>
        <dbReference type="ARBA" id="ARBA00022840"/>
    </source>
</evidence>
<feature type="domain" description="Guanylate kinase/L-type calcium channel beta subunit" evidence="7">
    <location>
        <begin position="17"/>
        <end position="192"/>
    </location>
</feature>
<keyword evidence="8" id="KW-0418">Kinase</keyword>
<dbReference type="SMART" id="SM00072">
    <property type="entry name" value="GuKc"/>
    <property type="match status" value="1"/>
</dbReference>
<feature type="binding site" evidence="6">
    <location>
        <begin position="25"/>
        <end position="32"/>
    </location>
    <ligand>
        <name>ATP</name>
        <dbReference type="ChEBI" id="CHEBI:30616"/>
    </ligand>
</feature>
<dbReference type="SUPFAM" id="SSF52540">
    <property type="entry name" value="P-loop containing nucleoside triphosphate hydrolases"/>
    <property type="match status" value="1"/>
</dbReference>
<organism evidence="8 9">
    <name type="scientific">Tardiphaga robiniae</name>
    <dbReference type="NCBI Taxonomy" id="943830"/>
    <lineage>
        <taxon>Bacteria</taxon>
        <taxon>Pseudomonadati</taxon>
        <taxon>Pseudomonadota</taxon>
        <taxon>Alphaproteobacteria</taxon>
        <taxon>Hyphomicrobiales</taxon>
        <taxon>Nitrobacteraceae</taxon>
        <taxon>Tardiphaga</taxon>
    </lineage>
</organism>
<dbReference type="PANTHER" id="PTHR23117:SF8">
    <property type="entry name" value="RIBOSE 1,5-BISPHOSPHATE PHOSPHOKINASE PHNN"/>
    <property type="match status" value="1"/>
</dbReference>
<dbReference type="GO" id="GO:0005524">
    <property type="term" value="F:ATP binding"/>
    <property type="evidence" value="ECO:0007669"/>
    <property type="project" value="UniProtKB-KW"/>
</dbReference>
<dbReference type="GO" id="GO:0006015">
    <property type="term" value="P:5-phosphoribose 1-diphosphate biosynthetic process"/>
    <property type="evidence" value="ECO:0007669"/>
    <property type="project" value="UniProtKB-UniRule"/>
</dbReference>
<evidence type="ECO:0000313" key="8">
    <source>
        <dbReference type="EMBL" id="QND72481.1"/>
    </source>
</evidence>
<dbReference type="UniPathway" id="UPA00087">
    <property type="reaction ID" value="UER00175"/>
</dbReference>
<dbReference type="Gene3D" id="3.40.50.300">
    <property type="entry name" value="P-loop containing nucleotide triphosphate hydrolases"/>
    <property type="match status" value="1"/>
</dbReference>
<keyword evidence="3 6" id="KW-0808">Transferase</keyword>
<dbReference type="NCBIfam" id="TIGR02322">
    <property type="entry name" value="phosphon_PhnN"/>
    <property type="match status" value="1"/>
</dbReference>
<evidence type="ECO:0000256" key="1">
    <source>
        <dbReference type="ARBA" id="ARBA00000373"/>
    </source>
</evidence>
<accession>A0A7G6U0E9</accession>